<dbReference type="EMBL" id="KZ613782">
    <property type="protein sequence ID" value="PMD63251.1"/>
    <property type="molecule type" value="Genomic_DNA"/>
</dbReference>
<dbReference type="Gene3D" id="3.40.50.1820">
    <property type="entry name" value="alpha/beta hydrolase"/>
    <property type="match status" value="1"/>
</dbReference>
<protein>
    <submittedName>
        <fullName evidence="8">Uncharacterized protein</fullName>
    </submittedName>
</protein>
<dbReference type="Proteomes" id="UP000235371">
    <property type="component" value="Unassembled WGS sequence"/>
</dbReference>
<keyword evidence="9" id="KW-1185">Reference proteome</keyword>
<evidence type="ECO:0000313" key="8">
    <source>
        <dbReference type="EMBL" id="PMD63251.1"/>
    </source>
</evidence>
<accession>A0A2J6TJR4</accession>
<dbReference type="GO" id="GO:0016020">
    <property type="term" value="C:membrane"/>
    <property type="evidence" value="ECO:0007669"/>
    <property type="project" value="UniProtKB-SubCell"/>
</dbReference>
<evidence type="ECO:0000256" key="2">
    <source>
        <dbReference type="ARBA" id="ARBA00004240"/>
    </source>
</evidence>
<keyword evidence="5" id="KW-0496">Mitochondrion</keyword>
<dbReference type="GO" id="GO:0005783">
    <property type="term" value="C:endoplasmic reticulum"/>
    <property type="evidence" value="ECO:0007669"/>
    <property type="project" value="UniProtKB-SubCell"/>
</dbReference>
<dbReference type="InParanoid" id="A0A2J6TJR4"/>
<proteinExistence type="predicted"/>
<dbReference type="GO" id="GO:0005739">
    <property type="term" value="C:mitochondrion"/>
    <property type="evidence" value="ECO:0007669"/>
    <property type="project" value="UniProtKB-SubCell"/>
</dbReference>
<feature type="non-terminal residue" evidence="8">
    <location>
        <position position="240"/>
    </location>
</feature>
<dbReference type="PANTHER" id="PTHR48182:SF2">
    <property type="entry name" value="PROTEIN SERAC1"/>
    <property type="match status" value="1"/>
</dbReference>
<dbReference type="InterPro" id="IPR029058">
    <property type="entry name" value="AB_hydrolase_fold"/>
</dbReference>
<feature type="compositionally biased region" description="Basic residues" evidence="7">
    <location>
        <begin position="1"/>
        <end position="15"/>
    </location>
</feature>
<dbReference type="SUPFAM" id="SSF53474">
    <property type="entry name" value="alpha/beta-Hydrolases"/>
    <property type="match status" value="1"/>
</dbReference>
<evidence type="ECO:0000256" key="4">
    <source>
        <dbReference type="ARBA" id="ARBA00022824"/>
    </source>
</evidence>
<dbReference type="GeneID" id="36584843"/>
<sequence length="240" mass="26332">MASNTSKKKGSKKGFRMKDLFRSSETSRDRATIPSYSTSPGPIAPPCDSSANNPARAGPNDHLPPNASERQKLGLMLLTPVLPSAQIDERSPDIVAIHGICGDPLKTWTHESGALWLRDFLPKDINGVRVFSFGYDAEVALTKSLATIDTFARSLLNNIKLERDGKQQSRPLIFICHSMGGIVLKKALTIARLEDEDEFPFLRTSIRGIFFLGTPHRGADAIRWPQLLANISAVGPVWAK</sequence>
<keyword evidence="4" id="KW-0256">Endoplasmic reticulum</keyword>
<keyword evidence="6" id="KW-0472">Membrane</keyword>
<evidence type="ECO:0000256" key="1">
    <source>
        <dbReference type="ARBA" id="ARBA00004173"/>
    </source>
</evidence>
<dbReference type="PANTHER" id="PTHR48182">
    <property type="entry name" value="PROTEIN SERAC1"/>
    <property type="match status" value="1"/>
</dbReference>
<evidence type="ECO:0000256" key="3">
    <source>
        <dbReference type="ARBA" id="ARBA00004370"/>
    </source>
</evidence>
<dbReference type="AlphaFoldDB" id="A0A2J6TJR4"/>
<organism evidence="8 9">
    <name type="scientific">Hyaloscypha bicolor E</name>
    <dbReference type="NCBI Taxonomy" id="1095630"/>
    <lineage>
        <taxon>Eukaryota</taxon>
        <taxon>Fungi</taxon>
        <taxon>Dikarya</taxon>
        <taxon>Ascomycota</taxon>
        <taxon>Pezizomycotina</taxon>
        <taxon>Leotiomycetes</taxon>
        <taxon>Helotiales</taxon>
        <taxon>Hyaloscyphaceae</taxon>
        <taxon>Hyaloscypha</taxon>
        <taxon>Hyaloscypha bicolor</taxon>
    </lineage>
</organism>
<dbReference type="OrthoDB" id="427518at2759"/>
<evidence type="ECO:0000313" key="9">
    <source>
        <dbReference type="Proteomes" id="UP000235371"/>
    </source>
</evidence>
<evidence type="ECO:0000256" key="6">
    <source>
        <dbReference type="ARBA" id="ARBA00023136"/>
    </source>
</evidence>
<dbReference type="InterPro" id="IPR052374">
    <property type="entry name" value="SERAC1"/>
</dbReference>
<evidence type="ECO:0000256" key="7">
    <source>
        <dbReference type="SAM" id="MobiDB-lite"/>
    </source>
</evidence>
<name>A0A2J6TJR4_9HELO</name>
<comment type="subcellular location">
    <subcellularLocation>
        <location evidence="2">Endoplasmic reticulum</location>
    </subcellularLocation>
    <subcellularLocation>
        <location evidence="3">Membrane</location>
    </subcellularLocation>
    <subcellularLocation>
        <location evidence="1">Mitochondrion</location>
    </subcellularLocation>
</comment>
<dbReference type="RefSeq" id="XP_024740155.1">
    <property type="nucleotide sequence ID" value="XM_024876764.1"/>
</dbReference>
<reference evidence="8 9" key="1">
    <citation type="submission" date="2016-04" db="EMBL/GenBank/DDBJ databases">
        <title>A degradative enzymes factory behind the ericoid mycorrhizal symbiosis.</title>
        <authorList>
            <consortium name="DOE Joint Genome Institute"/>
            <person name="Martino E."/>
            <person name="Morin E."/>
            <person name="Grelet G."/>
            <person name="Kuo A."/>
            <person name="Kohler A."/>
            <person name="Daghino S."/>
            <person name="Barry K."/>
            <person name="Choi C."/>
            <person name="Cichocki N."/>
            <person name="Clum A."/>
            <person name="Copeland A."/>
            <person name="Hainaut M."/>
            <person name="Haridas S."/>
            <person name="Labutti K."/>
            <person name="Lindquist E."/>
            <person name="Lipzen A."/>
            <person name="Khouja H.-R."/>
            <person name="Murat C."/>
            <person name="Ohm R."/>
            <person name="Olson A."/>
            <person name="Spatafora J."/>
            <person name="Veneault-Fourrey C."/>
            <person name="Henrissat B."/>
            <person name="Grigoriev I."/>
            <person name="Martin F."/>
            <person name="Perotto S."/>
        </authorList>
    </citation>
    <scope>NUCLEOTIDE SEQUENCE [LARGE SCALE GENOMIC DNA]</scope>
    <source>
        <strain evidence="8 9">E</strain>
    </source>
</reference>
<gene>
    <name evidence="8" type="ORF">K444DRAFT_556820</name>
</gene>
<evidence type="ECO:0000256" key="5">
    <source>
        <dbReference type="ARBA" id="ARBA00023128"/>
    </source>
</evidence>
<feature type="region of interest" description="Disordered" evidence="7">
    <location>
        <begin position="1"/>
        <end position="67"/>
    </location>
</feature>
<feature type="compositionally biased region" description="Basic and acidic residues" evidence="7">
    <location>
        <begin position="16"/>
        <end position="31"/>
    </location>
</feature>